<dbReference type="RefSeq" id="WP_138003957.1">
    <property type="nucleotide sequence ID" value="NZ_QGQD01000104.1"/>
</dbReference>
<dbReference type="InterPro" id="IPR045714">
    <property type="entry name" value="DUF6070"/>
</dbReference>
<dbReference type="Pfam" id="PF19546">
    <property type="entry name" value="DUF6070"/>
    <property type="match status" value="1"/>
</dbReference>
<sequence length="399" mass="45855" precursor="true">MKKIVIVTGILCCMVIIGVFYAAPNQKGEYLLAQNMEGSISKEVSDRVKEECLEVAGIYKETYLNTDKQPSDIVQADKQISEEAVSEIVKKIGKRGITVSDTAGRCSLENTKAFYSFWEKIQKGEAASVTIYRIRQNGGFYRYEFYMDHTGKYLLSASVNLDLEGNPDVYEMKITPLVEWKFTEKENFIFRDDYAVWASGNGYRMIRVKPVDENCLSYQKKYVEPINYGGNNLMISNWSETDYSKLSFNDLFENLYNLKEGKRLEKDQFPIDPSNENRYIPADLFENVIQSYFSITKEDLRKAAMFEQKRDAYPWQEIRSNNNCVAMPYMDPDVTAVKKNSDGTVTLTIDVICLEKSNDRAFTHELTLRELGGGKVQYAANAIVPDEHNVMPNYVYRLQ</sequence>
<evidence type="ECO:0000313" key="2">
    <source>
        <dbReference type="Proteomes" id="UP000306509"/>
    </source>
</evidence>
<name>A0A4U8Q0G9_9FIRM</name>
<gene>
    <name evidence="1" type="ORF">DSM106044_05026</name>
</gene>
<dbReference type="STRING" id="180332.GCA_000797495_03435"/>
<protein>
    <submittedName>
        <fullName evidence="1">Uncharacterized protein</fullName>
    </submittedName>
</protein>
<evidence type="ECO:0000313" key="1">
    <source>
        <dbReference type="EMBL" id="TLC98120.1"/>
    </source>
</evidence>
<reference evidence="1 2" key="1">
    <citation type="journal article" date="2019" name="Anaerobe">
        <title>Detection of Robinsoniella peoriensis in multiple bone samples of a trauma patient.</title>
        <authorList>
            <person name="Schrottner P."/>
            <person name="Hartwich K."/>
            <person name="Bunk B."/>
            <person name="Schober I."/>
            <person name="Helbig S."/>
            <person name="Rudolph W.W."/>
            <person name="Gunzer F."/>
        </authorList>
    </citation>
    <scope>NUCLEOTIDE SEQUENCE [LARGE SCALE GENOMIC DNA]</scope>
    <source>
        <strain evidence="1 2">DSM 106044</strain>
    </source>
</reference>
<keyword evidence="2" id="KW-1185">Reference proteome</keyword>
<accession>A0A4U8Q0G9</accession>
<dbReference type="AlphaFoldDB" id="A0A4U8Q0G9"/>
<dbReference type="EMBL" id="QGQD01000104">
    <property type="protein sequence ID" value="TLC98120.1"/>
    <property type="molecule type" value="Genomic_DNA"/>
</dbReference>
<dbReference type="Proteomes" id="UP000306509">
    <property type="component" value="Unassembled WGS sequence"/>
</dbReference>
<proteinExistence type="predicted"/>
<organism evidence="1 2">
    <name type="scientific">Robinsoniella peoriensis</name>
    <dbReference type="NCBI Taxonomy" id="180332"/>
    <lineage>
        <taxon>Bacteria</taxon>
        <taxon>Bacillati</taxon>
        <taxon>Bacillota</taxon>
        <taxon>Clostridia</taxon>
        <taxon>Lachnospirales</taxon>
        <taxon>Lachnospiraceae</taxon>
        <taxon>Robinsoniella</taxon>
    </lineage>
</organism>
<comment type="caution">
    <text evidence="1">The sequence shown here is derived from an EMBL/GenBank/DDBJ whole genome shotgun (WGS) entry which is preliminary data.</text>
</comment>